<dbReference type="EMBL" id="MHUG01000016">
    <property type="protein sequence ID" value="OHA73037.1"/>
    <property type="molecule type" value="Genomic_DNA"/>
</dbReference>
<accession>A0A1G2RJT9</accession>
<evidence type="ECO:0000313" key="1">
    <source>
        <dbReference type="EMBL" id="OHA73037.1"/>
    </source>
</evidence>
<name>A0A1G2RJT9_9BACT</name>
<gene>
    <name evidence="1" type="ORF">A3B24_01320</name>
</gene>
<organism evidence="1 2">
    <name type="scientific">Candidatus Wildermuthbacteria bacterium RIFCSPLOWO2_01_FULL_48_16</name>
    <dbReference type="NCBI Taxonomy" id="1802461"/>
    <lineage>
        <taxon>Bacteria</taxon>
        <taxon>Candidatus Wildermuthiibacteriota</taxon>
    </lineage>
</organism>
<dbReference type="STRING" id="1802461.A3B24_01320"/>
<dbReference type="AlphaFoldDB" id="A0A1G2RJT9"/>
<reference evidence="1 2" key="1">
    <citation type="journal article" date="2016" name="Nat. Commun.">
        <title>Thousands of microbial genomes shed light on interconnected biogeochemical processes in an aquifer system.</title>
        <authorList>
            <person name="Anantharaman K."/>
            <person name="Brown C.T."/>
            <person name="Hug L.A."/>
            <person name="Sharon I."/>
            <person name="Castelle C.J."/>
            <person name="Probst A.J."/>
            <person name="Thomas B.C."/>
            <person name="Singh A."/>
            <person name="Wilkins M.J."/>
            <person name="Karaoz U."/>
            <person name="Brodie E.L."/>
            <person name="Williams K.H."/>
            <person name="Hubbard S.S."/>
            <person name="Banfield J.F."/>
        </authorList>
    </citation>
    <scope>NUCLEOTIDE SEQUENCE [LARGE SCALE GENOMIC DNA]</scope>
</reference>
<sequence>MVTTTPSSVVAKTGSEDLDVELLRKCIPHATITRREGVGGRYRINFFEIVDPKRGTKLFLSERHERGQSGFVLKINLGDLQYEPHHGDHHHFADLRPPRIKKVVYHIDSQGGFVDFCNGEDLSEETFGVKSRIRVFGGFFVSW</sequence>
<proteinExistence type="predicted"/>
<evidence type="ECO:0000313" key="2">
    <source>
        <dbReference type="Proteomes" id="UP000176917"/>
    </source>
</evidence>
<dbReference type="Proteomes" id="UP000176917">
    <property type="component" value="Unassembled WGS sequence"/>
</dbReference>
<comment type="caution">
    <text evidence="1">The sequence shown here is derived from an EMBL/GenBank/DDBJ whole genome shotgun (WGS) entry which is preliminary data.</text>
</comment>
<protein>
    <submittedName>
        <fullName evidence="1">Uncharacterized protein</fullName>
    </submittedName>
</protein>